<evidence type="ECO:0000313" key="1">
    <source>
        <dbReference type="EMBL" id="JAG12750.1"/>
    </source>
</evidence>
<sequence>MNYVARRWNWTRELQLSHDTKYVIVKEESINEVVDGIPENAMMANASGGCVLLFNFIKECAANDELIHVREDHLPSHQGIRRKMLGTFSTMLMFEDFAFFITPEISSSRRHERDYALLRNLLQLTCSKLCSSLEELRSSTATYKVALRSTATSDFG</sequence>
<accession>A0A0A9X6N6</accession>
<name>A0A0A9X6N6_LYGHE</name>
<evidence type="ECO:0000313" key="2">
    <source>
        <dbReference type="EMBL" id="JAG51951.1"/>
    </source>
</evidence>
<keyword evidence="1" id="KW-0378">Hydrolase</keyword>
<dbReference type="EMBL" id="GBRD01013875">
    <property type="protein sequence ID" value="JAG51951.1"/>
    <property type="molecule type" value="Transcribed_RNA"/>
</dbReference>
<reference evidence="2" key="3">
    <citation type="submission" date="2014-09" db="EMBL/GenBank/DDBJ databases">
        <authorList>
            <person name="Magalhaes I.L.F."/>
            <person name="Oliveira U."/>
            <person name="Santos F.R."/>
            <person name="Vidigal T.H.D.A."/>
            <person name="Brescovit A.D."/>
            <person name="Santos A.J."/>
        </authorList>
    </citation>
    <scope>NUCLEOTIDE SEQUENCE</scope>
</reference>
<dbReference type="GO" id="GO:0008233">
    <property type="term" value="F:peptidase activity"/>
    <property type="evidence" value="ECO:0007669"/>
    <property type="project" value="UniProtKB-KW"/>
</dbReference>
<reference evidence="1" key="1">
    <citation type="journal article" date="2014" name="PLoS ONE">
        <title>Transcriptome-Based Identification of ABC Transporters in the Western Tarnished Plant Bug Lygus hesperus.</title>
        <authorList>
            <person name="Hull J.J."/>
            <person name="Chaney K."/>
            <person name="Geib S.M."/>
            <person name="Fabrick J.A."/>
            <person name="Brent C.S."/>
            <person name="Walsh D."/>
            <person name="Lavine L.C."/>
        </authorList>
    </citation>
    <scope>NUCLEOTIDE SEQUENCE</scope>
</reference>
<protein>
    <submittedName>
        <fullName evidence="1">ATP-dependent protease subunit HslV</fullName>
    </submittedName>
</protein>
<dbReference type="GO" id="GO:0006508">
    <property type="term" value="P:proteolysis"/>
    <property type="evidence" value="ECO:0007669"/>
    <property type="project" value="UniProtKB-KW"/>
</dbReference>
<gene>
    <name evidence="1" type="primary">hslV_1</name>
    <name evidence="1" type="ORF">CM83_1915</name>
</gene>
<keyword evidence="1" id="KW-0645">Protease</keyword>
<proteinExistence type="predicted"/>
<reference evidence="1" key="2">
    <citation type="submission" date="2014-07" db="EMBL/GenBank/DDBJ databases">
        <authorList>
            <person name="Hull J."/>
        </authorList>
    </citation>
    <scope>NUCLEOTIDE SEQUENCE</scope>
</reference>
<organism evidence="1">
    <name type="scientific">Lygus hesperus</name>
    <name type="common">Western plant bug</name>
    <dbReference type="NCBI Taxonomy" id="30085"/>
    <lineage>
        <taxon>Eukaryota</taxon>
        <taxon>Metazoa</taxon>
        <taxon>Ecdysozoa</taxon>
        <taxon>Arthropoda</taxon>
        <taxon>Hexapoda</taxon>
        <taxon>Insecta</taxon>
        <taxon>Pterygota</taxon>
        <taxon>Neoptera</taxon>
        <taxon>Paraneoptera</taxon>
        <taxon>Hemiptera</taxon>
        <taxon>Heteroptera</taxon>
        <taxon>Panheteroptera</taxon>
        <taxon>Cimicomorpha</taxon>
        <taxon>Miridae</taxon>
        <taxon>Mirini</taxon>
        <taxon>Lygus</taxon>
    </lineage>
</organism>
<dbReference type="EMBL" id="GBHO01030854">
    <property type="protein sequence ID" value="JAG12750.1"/>
    <property type="molecule type" value="Transcribed_RNA"/>
</dbReference>
<dbReference type="AlphaFoldDB" id="A0A0A9X6N6"/>